<comment type="caution">
    <text evidence="2">The sequence shown here is derived from an EMBL/GenBank/DDBJ whole genome shotgun (WGS) entry which is preliminary data.</text>
</comment>
<feature type="compositionally biased region" description="Polar residues" evidence="1">
    <location>
        <begin position="134"/>
        <end position="144"/>
    </location>
</feature>
<gene>
    <name evidence="2" type="ORF">Tci_002670</name>
</gene>
<name>A0A6L2J1M9_TANCI</name>
<proteinExistence type="predicted"/>
<evidence type="ECO:0000313" key="2">
    <source>
        <dbReference type="EMBL" id="GEU30692.1"/>
    </source>
</evidence>
<feature type="compositionally biased region" description="Basic and acidic residues" evidence="1">
    <location>
        <begin position="167"/>
        <end position="176"/>
    </location>
</feature>
<protein>
    <submittedName>
        <fullName evidence="2">Uncharacterized protein</fullName>
    </submittedName>
</protein>
<accession>A0A6L2J1M9</accession>
<organism evidence="2">
    <name type="scientific">Tanacetum cinerariifolium</name>
    <name type="common">Dalmatian daisy</name>
    <name type="synonym">Chrysanthemum cinerariifolium</name>
    <dbReference type="NCBI Taxonomy" id="118510"/>
    <lineage>
        <taxon>Eukaryota</taxon>
        <taxon>Viridiplantae</taxon>
        <taxon>Streptophyta</taxon>
        <taxon>Embryophyta</taxon>
        <taxon>Tracheophyta</taxon>
        <taxon>Spermatophyta</taxon>
        <taxon>Magnoliopsida</taxon>
        <taxon>eudicotyledons</taxon>
        <taxon>Gunneridae</taxon>
        <taxon>Pentapetalae</taxon>
        <taxon>asterids</taxon>
        <taxon>campanulids</taxon>
        <taxon>Asterales</taxon>
        <taxon>Asteraceae</taxon>
        <taxon>Asteroideae</taxon>
        <taxon>Anthemideae</taxon>
        <taxon>Anthemidinae</taxon>
        <taxon>Tanacetum</taxon>
    </lineage>
</organism>
<feature type="compositionally biased region" description="Low complexity" evidence="1">
    <location>
        <begin position="145"/>
        <end position="166"/>
    </location>
</feature>
<dbReference type="EMBL" id="BKCJ010000179">
    <property type="protein sequence ID" value="GEU30692.1"/>
    <property type="molecule type" value="Genomic_DNA"/>
</dbReference>
<reference evidence="2" key="1">
    <citation type="journal article" date="2019" name="Sci. Rep.">
        <title>Draft genome of Tanacetum cinerariifolium, the natural source of mosquito coil.</title>
        <authorList>
            <person name="Yamashiro T."/>
            <person name="Shiraishi A."/>
            <person name="Satake H."/>
            <person name="Nakayama K."/>
        </authorList>
    </citation>
    <scope>NUCLEOTIDE SEQUENCE</scope>
</reference>
<evidence type="ECO:0000256" key="1">
    <source>
        <dbReference type="SAM" id="MobiDB-lite"/>
    </source>
</evidence>
<sequence length="356" mass="39382">MISLRLSLSERFLVVGIDCGDASTCKLQTHGGTLEMERPSRRRRSCRRRPRVFKEKAGGLLQTQQRLDSEKSIGFILWENTSSPFIKMAARLRMADSHTGNHLEDDFTPLETFRGSDGDRRDMVVMVMMPRPSTGPSTGPLTGLSTGPLTGPSTRPSTGSSRIRPGVFEEKARGLRGEGPGSSRRRPGVFSELNRGRKRRLHPLGEYIITLCTSGNLRTRVMVTLISEAGGHTPKGVGLCVADSHTGNHRDDDFTPSKTFEGFPSAFGMWISKAMLCDRVEETMKCLSKEVASCRNRGGWLLRRPPQMLHAVVKAAIEVAGCYEGCHTGCWLLRRLPHRLQAIAKAATLLKRLHCS</sequence>
<dbReference type="AlphaFoldDB" id="A0A6L2J1M9"/>
<feature type="region of interest" description="Disordered" evidence="1">
    <location>
        <begin position="132"/>
        <end position="194"/>
    </location>
</feature>